<accession>A0A383AFG3</accession>
<dbReference type="PANTHER" id="PTHR43530:SF1">
    <property type="entry name" value="QUEUINE TRNA-RIBOSYLTRANSFERASE CATALYTIC SUBUNIT 1"/>
    <property type="match status" value="1"/>
</dbReference>
<organism evidence="3">
    <name type="scientific">marine metagenome</name>
    <dbReference type="NCBI Taxonomy" id="408172"/>
    <lineage>
        <taxon>unclassified sequences</taxon>
        <taxon>metagenomes</taxon>
        <taxon>ecological metagenomes</taxon>
    </lineage>
</organism>
<gene>
    <name evidence="3" type="ORF">METZ01_LOCUS458789</name>
</gene>
<proteinExistence type="predicted"/>
<dbReference type="NCBIfam" id="TIGR00449">
    <property type="entry name" value="tgt_general"/>
    <property type="match status" value="1"/>
</dbReference>
<dbReference type="Gene3D" id="3.20.20.105">
    <property type="entry name" value="Queuine tRNA-ribosyltransferase-like"/>
    <property type="match status" value="1"/>
</dbReference>
<dbReference type="GO" id="GO:0008479">
    <property type="term" value="F:tRNA-guanosine(34) queuine transglycosylase activity"/>
    <property type="evidence" value="ECO:0007669"/>
    <property type="project" value="TreeGrafter"/>
</dbReference>
<dbReference type="InterPro" id="IPR002616">
    <property type="entry name" value="tRNA_ribo_trans-like"/>
</dbReference>
<dbReference type="SUPFAM" id="SSF51713">
    <property type="entry name" value="tRNA-guanine transglycosylase"/>
    <property type="match status" value="1"/>
</dbReference>
<dbReference type="AlphaFoldDB" id="A0A383AFG3"/>
<keyword evidence="1" id="KW-0862">Zinc</keyword>
<dbReference type="EMBL" id="UINC01191338">
    <property type="protein sequence ID" value="SVE05935.1"/>
    <property type="molecule type" value="Genomic_DNA"/>
</dbReference>
<name>A0A383AFG3_9ZZZZ</name>
<dbReference type="GO" id="GO:0006400">
    <property type="term" value="P:tRNA modification"/>
    <property type="evidence" value="ECO:0007669"/>
    <property type="project" value="InterPro"/>
</dbReference>
<feature type="domain" description="tRNA-guanine(15) transglycosylase-like" evidence="2">
    <location>
        <begin position="2"/>
        <end position="134"/>
    </location>
</feature>
<dbReference type="InterPro" id="IPR036511">
    <property type="entry name" value="TGT-like_sf"/>
</dbReference>
<dbReference type="GO" id="GO:0005829">
    <property type="term" value="C:cytosol"/>
    <property type="evidence" value="ECO:0007669"/>
    <property type="project" value="TreeGrafter"/>
</dbReference>
<feature type="non-terminal residue" evidence="3">
    <location>
        <position position="1"/>
    </location>
</feature>
<dbReference type="PANTHER" id="PTHR43530">
    <property type="entry name" value="QUEUINE TRNA-RIBOSYLTRANSFERASE CATALYTIC SUBUNIT 1"/>
    <property type="match status" value="1"/>
</dbReference>
<evidence type="ECO:0000313" key="3">
    <source>
        <dbReference type="EMBL" id="SVE05935.1"/>
    </source>
</evidence>
<protein>
    <recommendedName>
        <fullName evidence="2">tRNA-guanine(15) transglycosylase-like domain-containing protein</fullName>
    </recommendedName>
</protein>
<evidence type="ECO:0000259" key="2">
    <source>
        <dbReference type="Pfam" id="PF01702"/>
    </source>
</evidence>
<sequence length="137" mass="15161">AVTGLLPADQPRYFMGLGDPAGLVEVVAAGIDMFDCVLPTRHARHGGVLTSTGRLNLRNARFATDDLPLDPEFPSSPAGRWSRSYLRHLLMTDEPTGGRLLTLHNLAWLLDFVDRLRVSIETGTFESFRRDTLAVWG</sequence>
<dbReference type="Pfam" id="PF01702">
    <property type="entry name" value="TGT"/>
    <property type="match status" value="1"/>
</dbReference>
<evidence type="ECO:0000256" key="1">
    <source>
        <dbReference type="ARBA" id="ARBA00022833"/>
    </source>
</evidence>
<reference evidence="3" key="1">
    <citation type="submission" date="2018-05" db="EMBL/GenBank/DDBJ databases">
        <authorList>
            <person name="Lanie J.A."/>
            <person name="Ng W.-L."/>
            <person name="Kazmierczak K.M."/>
            <person name="Andrzejewski T.M."/>
            <person name="Davidsen T.M."/>
            <person name="Wayne K.J."/>
            <person name="Tettelin H."/>
            <person name="Glass J.I."/>
            <person name="Rusch D."/>
            <person name="Podicherti R."/>
            <person name="Tsui H.-C.T."/>
            <person name="Winkler M.E."/>
        </authorList>
    </citation>
    <scope>NUCLEOTIDE SEQUENCE</scope>
</reference>